<dbReference type="Pfam" id="PF07372">
    <property type="entry name" value="DUF1491"/>
    <property type="match status" value="1"/>
</dbReference>
<dbReference type="InterPro" id="IPR009964">
    <property type="entry name" value="DUF1491"/>
</dbReference>
<dbReference type="EMBL" id="CP014691">
    <property type="protein sequence ID" value="AQS86779.1"/>
    <property type="molecule type" value="Genomic_DNA"/>
</dbReference>
<protein>
    <submittedName>
        <fullName evidence="1">Uncharacterized protein</fullName>
    </submittedName>
</protein>
<name>A0A1U9KLW0_9PROT</name>
<keyword evidence="2" id="KW-1185">Reference proteome</keyword>
<proteinExistence type="predicted"/>
<evidence type="ECO:0000313" key="1">
    <source>
        <dbReference type="EMBL" id="AQS86779.1"/>
    </source>
</evidence>
<dbReference type="AlphaFoldDB" id="A0A1U9KLW0"/>
<accession>A0A1U9KLW0</accession>
<dbReference type="OrthoDB" id="9809136at2"/>
<sequence length="111" mass="12570">MSARLKSGLWVRAILRRVAGEGRSAMVLHRGDEDAGDVVVVAIERSGTIVVLRETMSEPGWSRVPIDDQAALDTYLARQRRYDPDLWIIEVEVSSIDGPLEEFLGRRRDFF</sequence>
<dbReference type="STRING" id="320497.A0U93_01090"/>
<dbReference type="Gene3D" id="3.40.1530.20">
    <property type="entry name" value="Protein of unknown function (DUF1491)"/>
    <property type="match status" value="1"/>
</dbReference>
<evidence type="ECO:0000313" key="2">
    <source>
        <dbReference type="Proteomes" id="UP000188604"/>
    </source>
</evidence>
<dbReference type="KEGG" id="nch:A0U93_01090"/>
<dbReference type="RefSeq" id="WP_077805745.1">
    <property type="nucleotide sequence ID" value="NZ_BJXS01000010.1"/>
</dbReference>
<dbReference type="Proteomes" id="UP000188604">
    <property type="component" value="Chromosome"/>
</dbReference>
<reference evidence="1 2" key="1">
    <citation type="submission" date="2016-03" db="EMBL/GenBank/DDBJ databases">
        <title>Acetic acid bacteria sequencing.</title>
        <authorList>
            <person name="Brandt J."/>
            <person name="Jakob F."/>
            <person name="Vogel R.F."/>
        </authorList>
    </citation>
    <scope>NUCLEOTIDE SEQUENCE [LARGE SCALE GENOMIC DNA]</scope>
    <source>
        <strain evidence="1 2">NBRC 101099</strain>
    </source>
</reference>
<gene>
    <name evidence="1" type="ORF">A0U93_01090</name>
</gene>
<organism evidence="1 2">
    <name type="scientific">Neoasaia chiangmaiensis</name>
    <dbReference type="NCBI Taxonomy" id="320497"/>
    <lineage>
        <taxon>Bacteria</taxon>
        <taxon>Pseudomonadati</taxon>
        <taxon>Pseudomonadota</taxon>
        <taxon>Alphaproteobacteria</taxon>
        <taxon>Acetobacterales</taxon>
        <taxon>Acetobacteraceae</taxon>
        <taxon>Neoasaia</taxon>
    </lineage>
</organism>